<dbReference type="PANTHER" id="PTHR32303">
    <property type="entry name" value="QUINOPROTEIN ALCOHOL DEHYDROGENASE (CYTOCHROME C)"/>
    <property type="match status" value="1"/>
</dbReference>
<dbReference type="EMBL" id="CAJNOT010000720">
    <property type="protein sequence ID" value="CAF1064214.1"/>
    <property type="molecule type" value="Genomic_DNA"/>
</dbReference>
<dbReference type="InterPro" id="IPR015943">
    <property type="entry name" value="WD40/YVTN_repeat-like_dom_sf"/>
</dbReference>
<organism evidence="6 7">
    <name type="scientific">Rotaria sordida</name>
    <dbReference type="NCBI Taxonomy" id="392033"/>
    <lineage>
        <taxon>Eukaryota</taxon>
        <taxon>Metazoa</taxon>
        <taxon>Spiralia</taxon>
        <taxon>Gnathifera</taxon>
        <taxon>Rotifera</taxon>
        <taxon>Eurotatoria</taxon>
        <taxon>Bdelloidea</taxon>
        <taxon>Philodinida</taxon>
        <taxon>Philodinidae</taxon>
        <taxon>Rotaria</taxon>
    </lineage>
</organism>
<reference evidence="6" key="1">
    <citation type="submission" date="2021-02" db="EMBL/GenBank/DDBJ databases">
        <authorList>
            <person name="Nowell W R."/>
        </authorList>
    </citation>
    <scope>NUCLEOTIDE SEQUENCE</scope>
</reference>
<protein>
    <recommendedName>
        <fullName evidence="4">Pyrrolo-quinoline quinone repeat domain-containing protein</fullName>
    </recommendedName>
</protein>
<dbReference type="EMBL" id="CAJOBD010009928">
    <property type="protein sequence ID" value="CAF4144258.1"/>
    <property type="molecule type" value="Genomic_DNA"/>
</dbReference>
<dbReference type="InterPro" id="IPR002372">
    <property type="entry name" value="PQQ_rpt_dom"/>
</dbReference>
<comment type="similarity">
    <text evidence="2">Belongs to the bacterial PQQ dehydrogenase family.</text>
</comment>
<dbReference type="Gene3D" id="2.130.10.10">
    <property type="entry name" value="YVTN repeat-like/Quinoprotein amine dehydrogenase"/>
    <property type="match status" value="1"/>
</dbReference>
<comment type="cofactor">
    <cofactor evidence="1">
        <name>pyrroloquinoline quinone</name>
        <dbReference type="ChEBI" id="CHEBI:58442"/>
    </cofactor>
</comment>
<evidence type="ECO:0000313" key="5">
    <source>
        <dbReference type="EMBL" id="CAF1064214.1"/>
    </source>
</evidence>
<evidence type="ECO:0000256" key="1">
    <source>
        <dbReference type="ARBA" id="ARBA00001931"/>
    </source>
</evidence>
<dbReference type="PANTHER" id="PTHR32303:SF10">
    <property type="entry name" value="OUTER MEMBRANE PROTEIN ASSEMBLY FACTOR BAMB"/>
    <property type="match status" value="1"/>
</dbReference>
<proteinExistence type="inferred from homology"/>
<dbReference type="Proteomes" id="UP000663836">
    <property type="component" value="Unassembled WGS sequence"/>
</dbReference>
<dbReference type="Gene3D" id="2.140.10.10">
    <property type="entry name" value="Quinoprotein alcohol dehydrogenase-like superfamily"/>
    <property type="match status" value="1"/>
</dbReference>
<dbReference type="Proteomes" id="UP000663864">
    <property type="component" value="Unassembled WGS sequence"/>
</dbReference>
<dbReference type="GO" id="GO:0016491">
    <property type="term" value="F:oxidoreductase activity"/>
    <property type="evidence" value="ECO:0007669"/>
    <property type="project" value="UniProtKB-KW"/>
</dbReference>
<name>A0A819Y3Z6_9BILA</name>
<gene>
    <name evidence="6" type="ORF">JBS370_LOCUS33651</name>
    <name evidence="5" type="ORF">ZHD862_LOCUS15721</name>
</gene>
<feature type="domain" description="Pyrrolo-quinoline quinone repeat" evidence="4">
    <location>
        <begin position="62"/>
        <end position="277"/>
    </location>
</feature>
<dbReference type="InterPro" id="IPR011047">
    <property type="entry name" value="Quinoprotein_ADH-like_sf"/>
</dbReference>
<evidence type="ECO:0000313" key="7">
    <source>
        <dbReference type="Proteomes" id="UP000663836"/>
    </source>
</evidence>
<evidence type="ECO:0000259" key="4">
    <source>
        <dbReference type="Pfam" id="PF13360"/>
    </source>
</evidence>
<evidence type="ECO:0000313" key="6">
    <source>
        <dbReference type="EMBL" id="CAF4144258.1"/>
    </source>
</evidence>
<dbReference type="SUPFAM" id="SSF50998">
    <property type="entry name" value="Quinoprotein alcohol dehydrogenase-like"/>
    <property type="match status" value="2"/>
</dbReference>
<evidence type="ECO:0000256" key="3">
    <source>
        <dbReference type="ARBA" id="ARBA00023002"/>
    </source>
</evidence>
<keyword evidence="3" id="KW-0560">Oxidoreductase</keyword>
<dbReference type="Pfam" id="PF13360">
    <property type="entry name" value="PQQ_2"/>
    <property type="match status" value="1"/>
</dbReference>
<accession>A0A819Y3Z6</accession>
<dbReference type="AlphaFoldDB" id="A0A819Y3Z6"/>
<comment type="caution">
    <text evidence="6">The sequence shown here is derived from an EMBL/GenBank/DDBJ whole genome shotgun (WGS) entry which is preliminary data.</text>
</comment>
<sequence length="311" mass="33235">MYLGAAVWGSQFPVDYKRNQIYIGTGNYYKLPPLVQQCLDETSNLTLYSDPCNQRGAYGQAILALDMSTGIVRWSRNLGSIDAFTGACLFPGSVPNPNCPSKPGSDSDFGQAPILKLNLKYKFGGTNRDQLFVGQKSGVAYGFDAETGTVIWSNQVSPTSPTGGMEFGSAADDQYLYIGNNNGDSLRYTLPDGTTTTKASWSALDLVTGNIKWTTVDPTTNVIQTSAFLPLTVWDRLVLVQGGSSPPASSKPSNGCLYGLNKKNGQILYEKCIKNTPLGSGASVAKNTIYVGVGYNTSRVATDGVLALKLP</sequence>
<evidence type="ECO:0000256" key="2">
    <source>
        <dbReference type="ARBA" id="ARBA00008156"/>
    </source>
</evidence>